<evidence type="ECO:0000313" key="7">
    <source>
        <dbReference type="EMBL" id="PIQ69779.1"/>
    </source>
</evidence>
<dbReference type="Pfam" id="PF01176">
    <property type="entry name" value="eIF-1a"/>
    <property type="match status" value="1"/>
</dbReference>
<keyword evidence="3 4" id="KW-0648">Protein biosynthesis</keyword>
<dbReference type="Gene3D" id="2.40.50.140">
    <property type="entry name" value="Nucleic acid-binding proteins"/>
    <property type="match status" value="1"/>
</dbReference>
<proteinExistence type="inferred from homology"/>
<dbReference type="PANTHER" id="PTHR33370">
    <property type="entry name" value="TRANSLATION INITIATION FACTOR IF-1, CHLOROPLASTIC"/>
    <property type="match status" value="1"/>
</dbReference>
<dbReference type="HAMAP" id="MF_00075">
    <property type="entry name" value="IF_1"/>
    <property type="match status" value="1"/>
</dbReference>
<keyword evidence="4" id="KW-0694">RNA-binding</keyword>
<organism evidence="7 8">
    <name type="scientific">Candidatus Shapirobacteria bacterium CG11_big_fil_rev_8_21_14_0_20_40_12</name>
    <dbReference type="NCBI Taxonomy" id="1974889"/>
    <lineage>
        <taxon>Bacteria</taxon>
        <taxon>Candidatus Shapironibacteriota</taxon>
    </lineage>
</organism>
<dbReference type="AlphaFoldDB" id="A0A2H0KEV1"/>
<comment type="caution">
    <text evidence="7">The sequence shown here is derived from an EMBL/GenBank/DDBJ whole genome shotgun (WGS) entry which is preliminary data.</text>
</comment>
<sequence>MLKKDEIEIEGTITENLPNTTFRVETADGRQILCVMSGRMRLHHIRVLPGDRVRVVITPYDQGKGRITYKLK</sequence>
<dbReference type="SUPFAM" id="SSF50249">
    <property type="entry name" value="Nucleic acid-binding proteins"/>
    <property type="match status" value="1"/>
</dbReference>
<dbReference type="InterPro" id="IPR012340">
    <property type="entry name" value="NA-bd_OB-fold"/>
</dbReference>
<dbReference type="GO" id="GO:0005829">
    <property type="term" value="C:cytosol"/>
    <property type="evidence" value="ECO:0007669"/>
    <property type="project" value="TreeGrafter"/>
</dbReference>
<dbReference type="GO" id="GO:0043022">
    <property type="term" value="F:ribosome binding"/>
    <property type="evidence" value="ECO:0007669"/>
    <property type="project" value="UniProtKB-UniRule"/>
</dbReference>
<reference evidence="7 8" key="1">
    <citation type="submission" date="2017-09" db="EMBL/GenBank/DDBJ databases">
        <title>Depth-based differentiation of microbial function through sediment-hosted aquifers and enrichment of novel symbionts in the deep terrestrial subsurface.</title>
        <authorList>
            <person name="Probst A.J."/>
            <person name="Ladd B."/>
            <person name="Jarett J.K."/>
            <person name="Geller-Mcgrath D.E."/>
            <person name="Sieber C.M."/>
            <person name="Emerson J.B."/>
            <person name="Anantharaman K."/>
            <person name="Thomas B.C."/>
            <person name="Malmstrom R."/>
            <person name="Stieglmeier M."/>
            <person name="Klingl A."/>
            <person name="Woyke T."/>
            <person name="Ryan C.M."/>
            <person name="Banfield J.F."/>
        </authorList>
    </citation>
    <scope>NUCLEOTIDE SEQUENCE [LARGE SCALE GENOMIC DNA]</scope>
    <source>
        <strain evidence="7">CG11_big_fil_rev_8_21_14_0_20_40_12</strain>
    </source>
</reference>
<feature type="domain" description="S1-like" evidence="6">
    <location>
        <begin position="1"/>
        <end position="72"/>
    </location>
</feature>
<dbReference type="GO" id="GO:0019843">
    <property type="term" value="F:rRNA binding"/>
    <property type="evidence" value="ECO:0007669"/>
    <property type="project" value="UniProtKB-UniRule"/>
</dbReference>
<dbReference type="Proteomes" id="UP000231371">
    <property type="component" value="Unassembled WGS sequence"/>
</dbReference>
<dbReference type="CDD" id="cd04451">
    <property type="entry name" value="S1_IF1"/>
    <property type="match status" value="1"/>
</dbReference>
<protein>
    <recommendedName>
        <fullName evidence="4 5">Translation initiation factor IF-1</fullName>
    </recommendedName>
</protein>
<keyword evidence="2 4" id="KW-0396">Initiation factor</keyword>
<gene>
    <name evidence="4" type="primary">infA</name>
    <name evidence="7" type="ORF">COV89_04035</name>
</gene>
<dbReference type="InterPro" id="IPR003029">
    <property type="entry name" value="S1_domain"/>
</dbReference>
<keyword evidence="4" id="KW-0963">Cytoplasm</keyword>
<comment type="subunit">
    <text evidence="4">Component of the 30S ribosomal translation pre-initiation complex which assembles on the 30S ribosome in the order IF-2 and IF-3, IF-1 and N-formylmethionyl-tRNA(fMet); mRNA recruitment can occur at any time during PIC assembly.</text>
</comment>
<evidence type="ECO:0000256" key="2">
    <source>
        <dbReference type="ARBA" id="ARBA00022540"/>
    </source>
</evidence>
<dbReference type="GO" id="GO:0003743">
    <property type="term" value="F:translation initiation factor activity"/>
    <property type="evidence" value="ECO:0007669"/>
    <property type="project" value="UniProtKB-UniRule"/>
</dbReference>
<comment type="similarity">
    <text evidence="1 4">Belongs to the IF-1 family.</text>
</comment>
<accession>A0A2H0KEV1</accession>
<evidence type="ECO:0000313" key="8">
    <source>
        <dbReference type="Proteomes" id="UP000231371"/>
    </source>
</evidence>
<evidence type="ECO:0000256" key="5">
    <source>
        <dbReference type="NCBIfam" id="TIGR00008"/>
    </source>
</evidence>
<dbReference type="PANTHER" id="PTHR33370:SF1">
    <property type="entry name" value="TRANSLATION INITIATION FACTOR IF-1, CHLOROPLASTIC"/>
    <property type="match status" value="1"/>
</dbReference>
<evidence type="ECO:0000256" key="4">
    <source>
        <dbReference type="HAMAP-Rule" id="MF_00075"/>
    </source>
</evidence>
<dbReference type="InterPro" id="IPR004368">
    <property type="entry name" value="TIF_IF1"/>
</dbReference>
<evidence type="ECO:0000256" key="1">
    <source>
        <dbReference type="ARBA" id="ARBA00010939"/>
    </source>
</evidence>
<keyword evidence="4" id="KW-0699">rRNA-binding</keyword>
<dbReference type="InterPro" id="IPR006196">
    <property type="entry name" value="RNA-binding_domain_S1_IF1"/>
</dbReference>
<comment type="function">
    <text evidence="4">One of the essential components for the initiation of protein synthesis. Stabilizes the binding of IF-2 and IF-3 on the 30S subunit to which N-formylmethionyl-tRNA(fMet) subsequently binds. Helps modulate mRNA selection, yielding the 30S pre-initiation complex (PIC). Upon addition of the 50S ribosomal subunit IF-1, IF-2 and IF-3 are released leaving the mature 70S translation initiation complex.</text>
</comment>
<dbReference type="EMBL" id="PCVI01000063">
    <property type="protein sequence ID" value="PIQ69779.1"/>
    <property type="molecule type" value="Genomic_DNA"/>
</dbReference>
<name>A0A2H0KEV1_9BACT</name>
<dbReference type="FunFam" id="2.40.50.140:FF:000002">
    <property type="entry name" value="Translation initiation factor IF-1"/>
    <property type="match status" value="1"/>
</dbReference>
<dbReference type="NCBIfam" id="TIGR00008">
    <property type="entry name" value="infA"/>
    <property type="match status" value="1"/>
</dbReference>
<dbReference type="PROSITE" id="PS50832">
    <property type="entry name" value="S1_IF1_TYPE"/>
    <property type="match status" value="1"/>
</dbReference>
<evidence type="ECO:0000256" key="3">
    <source>
        <dbReference type="ARBA" id="ARBA00022917"/>
    </source>
</evidence>
<comment type="subcellular location">
    <subcellularLocation>
        <location evidence="4">Cytoplasm</location>
    </subcellularLocation>
</comment>
<dbReference type="SMART" id="SM00316">
    <property type="entry name" value="S1"/>
    <property type="match status" value="1"/>
</dbReference>
<evidence type="ECO:0000259" key="6">
    <source>
        <dbReference type="PROSITE" id="PS50832"/>
    </source>
</evidence>